<proteinExistence type="predicted"/>
<dbReference type="EMBL" id="JARQWQ010000019">
    <property type="protein sequence ID" value="KAK2565563.1"/>
    <property type="molecule type" value="Genomic_DNA"/>
</dbReference>
<name>A0AAD9V8T8_ACRCE</name>
<evidence type="ECO:0000313" key="2">
    <source>
        <dbReference type="Proteomes" id="UP001249851"/>
    </source>
</evidence>
<reference evidence="1" key="1">
    <citation type="journal article" date="2023" name="G3 (Bethesda)">
        <title>Whole genome assembly and annotation of the endangered Caribbean coral Acropora cervicornis.</title>
        <authorList>
            <person name="Selwyn J.D."/>
            <person name="Vollmer S.V."/>
        </authorList>
    </citation>
    <scope>NUCLEOTIDE SEQUENCE</scope>
    <source>
        <strain evidence="1">K2</strain>
    </source>
</reference>
<reference evidence="1" key="2">
    <citation type="journal article" date="2023" name="Science">
        <title>Genomic signatures of disease resistance in endangered staghorn corals.</title>
        <authorList>
            <person name="Vollmer S.V."/>
            <person name="Selwyn J.D."/>
            <person name="Despard B.A."/>
            <person name="Roesel C.L."/>
        </authorList>
    </citation>
    <scope>NUCLEOTIDE SEQUENCE</scope>
    <source>
        <strain evidence="1">K2</strain>
    </source>
</reference>
<keyword evidence="2" id="KW-1185">Reference proteome</keyword>
<evidence type="ECO:0000313" key="1">
    <source>
        <dbReference type="EMBL" id="KAK2565563.1"/>
    </source>
</evidence>
<organism evidence="1 2">
    <name type="scientific">Acropora cervicornis</name>
    <name type="common">Staghorn coral</name>
    <dbReference type="NCBI Taxonomy" id="6130"/>
    <lineage>
        <taxon>Eukaryota</taxon>
        <taxon>Metazoa</taxon>
        <taxon>Cnidaria</taxon>
        <taxon>Anthozoa</taxon>
        <taxon>Hexacorallia</taxon>
        <taxon>Scleractinia</taxon>
        <taxon>Astrocoeniina</taxon>
        <taxon>Acroporidae</taxon>
        <taxon>Acropora</taxon>
    </lineage>
</organism>
<accession>A0AAD9V8T8</accession>
<dbReference type="Proteomes" id="UP001249851">
    <property type="component" value="Unassembled WGS sequence"/>
</dbReference>
<comment type="caution">
    <text evidence="1">The sequence shown here is derived from an EMBL/GenBank/DDBJ whole genome shotgun (WGS) entry which is preliminary data.</text>
</comment>
<protein>
    <submittedName>
        <fullName evidence="1">Uncharacterized protein</fullName>
    </submittedName>
</protein>
<sequence>MPQGSWWTEQVKTIDSAWKILDTEFADRRKLMDELLSEINNLRPVKGDAKSFAHFATTIACYVDDMEMGVLC</sequence>
<dbReference type="AlphaFoldDB" id="A0AAD9V8T8"/>
<gene>
    <name evidence="1" type="ORF">P5673_010687</name>
</gene>